<feature type="domain" description="Serine aminopeptidase S33" evidence="1">
    <location>
        <begin position="72"/>
        <end position="198"/>
    </location>
</feature>
<dbReference type="GeneID" id="89452232"/>
<dbReference type="Gene3D" id="3.40.50.1820">
    <property type="entry name" value="alpha/beta hydrolase"/>
    <property type="match status" value="1"/>
</dbReference>
<accession>A3U5K8</accession>
<proteinExistence type="predicted"/>
<organism evidence="2 3">
    <name type="scientific">Croceibacter atlanticus (strain ATCC BAA-628 / JCM 21780 / CIP 108009 / IAM 15332 / KCTC 12090 / HTCC2559)</name>
    <dbReference type="NCBI Taxonomy" id="216432"/>
    <lineage>
        <taxon>Bacteria</taxon>
        <taxon>Pseudomonadati</taxon>
        <taxon>Bacteroidota</taxon>
        <taxon>Flavobacteriia</taxon>
        <taxon>Flavobacteriales</taxon>
        <taxon>Flavobacteriaceae</taxon>
        <taxon>Croceibacter</taxon>
    </lineage>
</organism>
<dbReference type="STRING" id="216432.CA2559_02180"/>
<evidence type="ECO:0000313" key="3">
    <source>
        <dbReference type="Proteomes" id="UP000002297"/>
    </source>
</evidence>
<dbReference type="eggNOG" id="COG1073">
    <property type="taxonomic scope" value="Bacteria"/>
</dbReference>
<dbReference type="KEGG" id="cat:CA2559_02180"/>
<dbReference type="PANTHER" id="PTHR46438:SF11">
    <property type="entry name" value="LIPASE-RELATED"/>
    <property type="match status" value="1"/>
</dbReference>
<dbReference type="RefSeq" id="WP_013186203.1">
    <property type="nucleotide sequence ID" value="NC_014230.1"/>
</dbReference>
<dbReference type="EMBL" id="CP002046">
    <property type="protein sequence ID" value="EAP87525.1"/>
    <property type="molecule type" value="Genomic_DNA"/>
</dbReference>
<protein>
    <recommendedName>
        <fullName evidence="1">Serine aminopeptidase S33 domain-containing protein</fullName>
    </recommendedName>
</protein>
<gene>
    <name evidence="2" type="ordered locus">CA2559_02180</name>
</gene>
<dbReference type="InterPro" id="IPR029058">
    <property type="entry name" value="AB_hydrolase_fold"/>
</dbReference>
<reference evidence="2 3" key="1">
    <citation type="journal article" date="2010" name="J. Bacteriol.">
        <title>The complete genome sequence of Croceibacter atlanticus HTCC2559T.</title>
        <authorList>
            <person name="Oh H.M."/>
            <person name="Kang I."/>
            <person name="Ferriera S."/>
            <person name="Giovannoni S.J."/>
            <person name="Cho J.C."/>
        </authorList>
    </citation>
    <scope>NUCLEOTIDE SEQUENCE [LARGE SCALE GENOMIC DNA]</scope>
    <source>
        <strain evidence="3">ATCC BAA-628 / HTCC2559 / KCTC 12090</strain>
    </source>
</reference>
<dbReference type="InterPro" id="IPR022742">
    <property type="entry name" value="Hydrolase_4"/>
</dbReference>
<dbReference type="PANTHER" id="PTHR46438">
    <property type="entry name" value="ALPHA/BETA-HYDROLASES SUPERFAMILY PROTEIN"/>
    <property type="match status" value="1"/>
</dbReference>
<dbReference type="ESTHER" id="croah-a3u5k8">
    <property type="family name" value="6_AlphaBeta_hydrolase"/>
</dbReference>
<dbReference type="AlphaFoldDB" id="A3U5K8"/>
<dbReference type="HOGENOM" id="CLU_072027_0_0_10"/>
<sequence>MKNFILKILGFIINRTAPVFPSWNREFSFKLLCRVKRVGITEKGEAFFKKSIKHNFEINNQNVVLHKWGTGKKRLFFVHGWMSNSQRWQPYIDQLDLTEYTAYALDAQGHGLSDGNALNFEIYRKAIAASEKHIGHIHTMVCHSLGSMVTAYAFLVNTNLNVSSYVIMGAPSGMDAIFAYFKVMLGLSTKSIQNLLIKVNEVLKLPADRVTMAQFFKLIDKPILVIHETQDKVTPILPIQEGVKQNPDIKTFYTEGLGHNLESDIVVNAVLERIKLINKQPQETY</sequence>
<name>A3U5K8_CROAH</name>
<dbReference type="Proteomes" id="UP000002297">
    <property type="component" value="Chromosome"/>
</dbReference>
<dbReference type="OrthoDB" id="9785847at2"/>
<evidence type="ECO:0000313" key="2">
    <source>
        <dbReference type="EMBL" id="EAP87525.1"/>
    </source>
</evidence>
<keyword evidence="3" id="KW-1185">Reference proteome</keyword>
<dbReference type="SUPFAM" id="SSF53474">
    <property type="entry name" value="alpha/beta-Hydrolases"/>
    <property type="match status" value="1"/>
</dbReference>
<dbReference type="Pfam" id="PF12146">
    <property type="entry name" value="Hydrolase_4"/>
    <property type="match status" value="1"/>
</dbReference>
<evidence type="ECO:0000259" key="1">
    <source>
        <dbReference type="Pfam" id="PF12146"/>
    </source>
</evidence>